<dbReference type="InterPro" id="IPR003819">
    <property type="entry name" value="TauD/TfdA-like"/>
</dbReference>
<reference evidence="6" key="1">
    <citation type="journal article" date="2019" name="Int. J. Syst. Evol. Microbiol.">
        <title>The Global Catalogue of Microorganisms (GCM) 10K type strain sequencing project: providing services to taxonomists for standard genome sequencing and annotation.</title>
        <authorList>
            <consortium name="The Broad Institute Genomics Platform"/>
            <consortium name="The Broad Institute Genome Sequencing Center for Infectious Disease"/>
            <person name="Wu L."/>
            <person name="Ma J."/>
        </authorList>
    </citation>
    <scope>NUCLEOTIDE SEQUENCE [LARGE SCALE GENOMIC DNA]</scope>
    <source>
        <strain evidence="6">JCM 17316</strain>
    </source>
</reference>
<keyword evidence="2" id="KW-0408">Iron</keyword>
<keyword evidence="1" id="KW-0560">Oxidoreductase</keyword>
<feature type="region of interest" description="Disordered" evidence="3">
    <location>
        <begin position="289"/>
        <end position="309"/>
    </location>
</feature>
<comment type="caution">
    <text evidence="5">The sequence shown here is derived from an EMBL/GenBank/DDBJ whole genome shotgun (WGS) entry which is preliminary data.</text>
</comment>
<evidence type="ECO:0000256" key="3">
    <source>
        <dbReference type="SAM" id="MobiDB-lite"/>
    </source>
</evidence>
<evidence type="ECO:0000313" key="5">
    <source>
        <dbReference type="EMBL" id="GAA4140919.1"/>
    </source>
</evidence>
<dbReference type="Proteomes" id="UP001500266">
    <property type="component" value="Unassembled WGS sequence"/>
</dbReference>
<evidence type="ECO:0000259" key="4">
    <source>
        <dbReference type="Pfam" id="PF02668"/>
    </source>
</evidence>
<protein>
    <recommendedName>
        <fullName evidence="4">TauD/TfdA-like domain-containing protein</fullName>
    </recommendedName>
</protein>
<feature type="domain" description="TauD/TfdA-like" evidence="4">
    <location>
        <begin position="225"/>
        <end position="284"/>
    </location>
</feature>
<proteinExistence type="predicted"/>
<evidence type="ECO:0000256" key="2">
    <source>
        <dbReference type="ARBA" id="ARBA00023004"/>
    </source>
</evidence>
<evidence type="ECO:0000256" key="1">
    <source>
        <dbReference type="ARBA" id="ARBA00023002"/>
    </source>
</evidence>
<sequence>MAAERADAVLRWPQDLGHSTVQDDASFDDRALLAPDGARSVAAAHGLPLDAIDALAAQIRARLRRPPYYTVVRGVGFGSGALLFGVLAGRIGRLAHPYPDPSYTATRILRPRESARMQGWGVLTEWLHTDSANWPAPNDVTMLQCVEPDQSGGGVSLLLSLDDALEEIKDRLGIAAVDRLSGEVLPWAIDDGLGGGELRAVPLTQEGLRWQPFRVATAVERYGSALPHRDTMEFIRMVDTVMLSSARLHRFFLRKDDLLVVNNRRALHARDAVPDPARSRRRVRHCKVDLTGPPAEGGGPARARAADGD</sequence>
<organism evidence="5 6">
    <name type="scientific">Actinomadura keratinilytica</name>
    <dbReference type="NCBI Taxonomy" id="547461"/>
    <lineage>
        <taxon>Bacteria</taxon>
        <taxon>Bacillati</taxon>
        <taxon>Actinomycetota</taxon>
        <taxon>Actinomycetes</taxon>
        <taxon>Streptosporangiales</taxon>
        <taxon>Thermomonosporaceae</taxon>
        <taxon>Actinomadura</taxon>
    </lineage>
</organism>
<dbReference type="SUPFAM" id="SSF51197">
    <property type="entry name" value="Clavaminate synthase-like"/>
    <property type="match status" value="1"/>
</dbReference>
<gene>
    <name evidence="5" type="ORF">GCM10022416_28480</name>
</gene>
<evidence type="ECO:0000313" key="6">
    <source>
        <dbReference type="Proteomes" id="UP001500266"/>
    </source>
</evidence>
<dbReference type="Gene3D" id="3.60.130.10">
    <property type="entry name" value="Clavaminate synthase-like"/>
    <property type="match status" value="1"/>
</dbReference>
<keyword evidence="6" id="KW-1185">Reference proteome</keyword>
<dbReference type="InterPro" id="IPR042098">
    <property type="entry name" value="TauD-like_sf"/>
</dbReference>
<dbReference type="RefSeq" id="WP_345021460.1">
    <property type="nucleotide sequence ID" value="NZ_BAABDO010000035.1"/>
</dbReference>
<accession>A0ABP7YT73</accession>
<dbReference type="Pfam" id="PF02668">
    <property type="entry name" value="TauD"/>
    <property type="match status" value="2"/>
</dbReference>
<feature type="domain" description="TauD/TfdA-like" evidence="4">
    <location>
        <begin position="46"/>
        <end position="171"/>
    </location>
</feature>
<name>A0ABP7YT73_9ACTN</name>
<dbReference type="EMBL" id="BAABDO010000035">
    <property type="protein sequence ID" value="GAA4140919.1"/>
    <property type="molecule type" value="Genomic_DNA"/>
</dbReference>